<proteinExistence type="predicted"/>
<name>A0A0G1PL03_9BACT</name>
<evidence type="ECO:0000256" key="1">
    <source>
        <dbReference type="SAM" id="MobiDB-lite"/>
    </source>
</evidence>
<reference evidence="2 3" key="1">
    <citation type="journal article" date="2015" name="Nature">
        <title>rRNA introns, odd ribosomes, and small enigmatic genomes across a large radiation of phyla.</title>
        <authorList>
            <person name="Brown C.T."/>
            <person name="Hug L.A."/>
            <person name="Thomas B.C."/>
            <person name="Sharon I."/>
            <person name="Castelle C.J."/>
            <person name="Singh A."/>
            <person name="Wilkins M.J."/>
            <person name="Williams K.H."/>
            <person name="Banfield J.F."/>
        </authorList>
    </citation>
    <scope>NUCLEOTIDE SEQUENCE [LARGE SCALE GENOMIC DNA]</scope>
</reference>
<organism evidence="2 3">
    <name type="scientific">Candidatus Collierbacteria bacterium GW2011_GWA2_46_26</name>
    <dbReference type="NCBI Taxonomy" id="1618381"/>
    <lineage>
        <taxon>Bacteria</taxon>
        <taxon>Candidatus Collieribacteriota</taxon>
    </lineage>
</organism>
<evidence type="ECO:0000313" key="2">
    <source>
        <dbReference type="EMBL" id="KKU33416.1"/>
    </source>
</evidence>
<accession>A0A0G1PL03</accession>
<gene>
    <name evidence="2" type="ORF">UX47_C0004G0061</name>
</gene>
<protein>
    <submittedName>
        <fullName evidence="2">Uncharacterized protein</fullName>
    </submittedName>
</protein>
<sequence>MCIPHQLMARLYHDWFLWVVKTQKCPVSVETGRGGGDQLAVAGDQVHDAVHGESDSKPEGGLRQGDHIGQDEASDNGEVGDGDVIIGQE</sequence>
<feature type="compositionally biased region" description="Basic and acidic residues" evidence="1">
    <location>
        <begin position="47"/>
        <end position="70"/>
    </location>
</feature>
<evidence type="ECO:0000313" key="3">
    <source>
        <dbReference type="Proteomes" id="UP000034794"/>
    </source>
</evidence>
<feature type="compositionally biased region" description="Acidic residues" evidence="1">
    <location>
        <begin position="72"/>
        <end position="81"/>
    </location>
</feature>
<feature type="region of interest" description="Disordered" evidence="1">
    <location>
        <begin position="47"/>
        <end position="89"/>
    </location>
</feature>
<comment type="caution">
    <text evidence="2">The sequence shown here is derived from an EMBL/GenBank/DDBJ whole genome shotgun (WGS) entry which is preliminary data.</text>
</comment>
<dbReference type="AlphaFoldDB" id="A0A0G1PL03"/>
<dbReference type="EMBL" id="LCMI01000004">
    <property type="protein sequence ID" value="KKU33416.1"/>
    <property type="molecule type" value="Genomic_DNA"/>
</dbReference>
<dbReference type="Proteomes" id="UP000034794">
    <property type="component" value="Unassembled WGS sequence"/>
</dbReference>